<protein>
    <recommendedName>
        <fullName evidence="3">HTH cro/C1-type domain-containing protein</fullName>
    </recommendedName>
</protein>
<evidence type="ECO:0000313" key="2">
    <source>
        <dbReference type="Proteomes" id="UP000010074"/>
    </source>
</evidence>
<sequence>MTAIDVIRSIFSRRQQKNQRYSLRAFARDLGISPTRVSLALNGKCKLSETLLDTILEDSNLSPQEKAELELAFAPQRAQSPSIAPASSEEAHNSADSWLAAAIHTYVHARGEPILAEELSEKFKTPVRVLKKHLMALKGKGAIKYNRYTREITPLEKDLEKFDHSEDPLNLNEYYPSKLRKMIDHSKALSQKTAAYSSYLILPSESIEQVNAILKEAFQKIRTINQDADSPVVSYISLTSLPLSDP</sequence>
<name>K7YVU6_BDEBC</name>
<proteinExistence type="predicted"/>
<dbReference type="PATRIC" id="fig|1069642.3.peg.1102"/>
<dbReference type="AlphaFoldDB" id="K7YVU6"/>
<evidence type="ECO:0000313" key="1">
    <source>
        <dbReference type="EMBL" id="AFY00815.1"/>
    </source>
</evidence>
<accession>K7YVU6</accession>
<evidence type="ECO:0008006" key="3">
    <source>
        <dbReference type="Google" id="ProtNLM"/>
    </source>
</evidence>
<organism evidence="1 2">
    <name type="scientific">Bdellovibrio bacteriovorus str. Tiberius</name>
    <dbReference type="NCBI Taxonomy" id="1069642"/>
    <lineage>
        <taxon>Bacteria</taxon>
        <taxon>Pseudomonadati</taxon>
        <taxon>Bdellovibrionota</taxon>
        <taxon>Bdellovibrionia</taxon>
        <taxon>Bdellovibrionales</taxon>
        <taxon>Pseudobdellovibrionaceae</taxon>
        <taxon>Bdellovibrio</taxon>
    </lineage>
</organism>
<dbReference type="HOGENOM" id="CLU_1127349_0_0_7"/>
<dbReference type="EMBL" id="CP002930">
    <property type="protein sequence ID" value="AFY00815.1"/>
    <property type="molecule type" value="Genomic_DNA"/>
</dbReference>
<dbReference type="InterPro" id="IPR010982">
    <property type="entry name" value="Lambda_DNA-bd_dom_sf"/>
</dbReference>
<gene>
    <name evidence="1" type="ORF">Bdt_1115</name>
</gene>
<dbReference type="Proteomes" id="UP000010074">
    <property type="component" value="Chromosome"/>
</dbReference>
<dbReference type="SUPFAM" id="SSF47413">
    <property type="entry name" value="lambda repressor-like DNA-binding domains"/>
    <property type="match status" value="1"/>
</dbReference>
<dbReference type="KEGG" id="bbat:Bdt_1115"/>
<reference evidence="1 2" key="1">
    <citation type="journal article" date="2012" name="BMC Genomics">
        <title>Genome analysis of a simultaneously predatory and prey-independent, novel Bdellovibrio bacteriovorus from the River Tiber, supports in silico predictions of both ancient and recent lateral gene transfer from diverse bacteria.</title>
        <authorList>
            <person name="Hobley L."/>
            <person name="Lerner T.R."/>
            <person name="Williams L.E."/>
            <person name="Lambert C."/>
            <person name="Till R."/>
            <person name="Milner D.S."/>
            <person name="Basford S.M."/>
            <person name="Capeness M.J."/>
            <person name="Fenton A.K."/>
            <person name="Atterbury R.J."/>
            <person name="Harris M.A."/>
            <person name="Sockett R.E."/>
        </authorList>
    </citation>
    <scope>NUCLEOTIDE SEQUENCE [LARGE SCALE GENOMIC DNA]</scope>
    <source>
        <strain evidence="1 2">Tiberius</strain>
    </source>
</reference>
<dbReference type="GO" id="GO:0003677">
    <property type="term" value="F:DNA binding"/>
    <property type="evidence" value="ECO:0007669"/>
    <property type="project" value="InterPro"/>
</dbReference>